<dbReference type="Proteomes" id="UP000807504">
    <property type="component" value="Unassembled WGS sequence"/>
</dbReference>
<sequence>MLDLKIIEIGQSDYASPMILVESPGKDLRPCIDYRRLNSIVRTQYFPLPNIEERIGQWQRPSTQDPLKILQISLARAKVSTNRLHLTASAIKPDIIQVEEQYHYNNKITEIPKLWKTFYSTNQNTAILILSVQLKTALLATKVSIVALKIRTSSYPITIISVYASPAQEVRTTLQEIQEIITSLPEKAIIIGANLNGHNTLWGFRSNNNKSNEVLDFILINNLYILNKSDAPPTFQRNNNVGCQI</sequence>
<evidence type="ECO:0000259" key="1">
    <source>
        <dbReference type="Pfam" id="PF14529"/>
    </source>
</evidence>
<gene>
    <name evidence="2" type="ORF">HNY73_006474</name>
</gene>
<dbReference type="InterPro" id="IPR043502">
    <property type="entry name" value="DNA/RNA_pol_sf"/>
</dbReference>
<evidence type="ECO:0000313" key="3">
    <source>
        <dbReference type="Proteomes" id="UP000807504"/>
    </source>
</evidence>
<comment type="caution">
    <text evidence="2">The sequence shown here is derived from an EMBL/GenBank/DDBJ whole genome shotgun (WGS) entry which is preliminary data.</text>
</comment>
<dbReference type="PANTHER" id="PTHR33273">
    <property type="entry name" value="DOMAIN-CONTAINING PROTEIN, PUTATIVE-RELATED"/>
    <property type="match status" value="1"/>
</dbReference>
<dbReference type="Gene3D" id="3.30.70.270">
    <property type="match status" value="1"/>
</dbReference>
<dbReference type="SUPFAM" id="SSF56672">
    <property type="entry name" value="DNA/RNA polymerases"/>
    <property type="match status" value="1"/>
</dbReference>
<dbReference type="InterPro" id="IPR036691">
    <property type="entry name" value="Endo/exonu/phosph_ase_sf"/>
</dbReference>
<reference evidence="2" key="1">
    <citation type="journal article" date="2020" name="bioRxiv">
        <title>Chromosome-level reference genome of the European wasp spider Argiope bruennichi: a resource for studies on range expansion and evolutionary adaptation.</title>
        <authorList>
            <person name="Sheffer M.M."/>
            <person name="Hoppe A."/>
            <person name="Krehenwinkel H."/>
            <person name="Uhl G."/>
            <person name="Kuss A.W."/>
            <person name="Jensen L."/>
            <person name="Jensen C."/>
            <person name="Gillespie R.G."/>
            <person name="Hoff K.J."/>
            <person name="Prost S."/>
        </authorList>
    </citation>
    <scope>NUCLEOTIDE SEQUENCE</scope>
</reference>
<dbReference type="Gene3D" id="3.10.10.10">
    <property type="entry name" value="HIV Type 1 Reverse Transcriptase, subunit A, domain 1"/>
    <property type="match status" value="1"/>
</dbReference>
<dbReference type="GO" id="GO:0071897">
    <property type="term" value="P:DNA biosynthetic process"/>
    <property type="evidence" value="ECO:0007669"/>
    <property type="project" value="UniProtKB-ARBA"/>
</dbReference>
<evidence type="ECO:0000313" key="2">
    <source>
        <dbReference type="EMBL" id="KAF8791633.1"/>
    </source>
</evidence>
<dbReference type="Pfam" id="PF14529">
    <property type="entry name" value="Exo_endo_phos_2"/>
    <property type="match status" value="1"/>
</dbReference>
<dbReference type="EMBL" id="JABXBU010000011">
    <property type="protein sequence ID" value="KAF8791633.1"/>
    <property type="molecule type" value="Genomic_DNA"/>
</dbReference>
<dbReference type="AlphaFoldDB" id="A0A8T0FSF1"/>
<organism evidence="2 3">
    <name type="scientific">Argiope bruennichi</name>
    <name type="common">Wasp spider</name>
    <name type="synonym">Aranea bruennichi</name>
    <dbReference type="NCBI Taxonomy" id="94029"/>
    <lineage>
        <taxon>Eukaryota</taxon>
        <taxon>Metazoa</taxon>
        <taxon>Ecdysozoa</taxon>
        <taxon>Arthropoda</taxon>
        <taxon>Chelicerata</taxon>
        <taxon>Arachnida</taxon>
        <taxon>Araneae</taxon>
        <taxon>Araneomorphae</taxon>
        <taxon>Entelegynae</taxon>
        <taxon>Araneoidea</taxon>
        <taxon>Araneidae</taxon>
        <taxon>Argiope</taxon>
    </lineage>
</organism>
<accession>A0A8T0FSF1</accession>
<keyword evidence="3" id="KW-1185">Reference proteome</keyword>
<proteinExistence type="predicted"/>
<protein>
    <recommendedName>
        <fullName evidence="1">Endonuclease/exonuclease/phosphatase domain-containing protein</fullName>
    </recommendedName>
</protein>
<name>A0A8T0FSF1_ARGBR</name>
<dbReference type="PANTHER" id="PTHR33273:SF4">
    <property type="entry name" value="ENDONUCLEASE_EXONUCLEASE_PHOSPHATASE DOMAIN-CONTAINING PROTEIN"/>
    <property type="match status" value="1"/>
</dbReference>
<reference evidence="2" key="2">
    <citation type="submission" date="2020-06" db="EMBL/GenBank/DDBJ databases">
        <authorList>
            <person name="Sheffer M."/>
        </authorList>
    </citation>
    <scope>NUCLEOTIDE SEQUENCE</scope>
</reference>
<dbReference type="SUPFAM" id="SSF56219">
    <property type="entry name" value="DNase I-like"/>
    <property type="match status" value="1"/>
</dbReference>
<dbReference type="Gene3D" id="3.60.10.10">
    <property type="entry name" value="Endonuclease/exonuclease/phosphatase"/>
    <property type="match status" value="1"/>
</dbReference>
<feature type="domain" description="Endonuclease/exonuclease/phosphatase" evidence="1">
    <location>
        <begin position="157"/>
        <end position="240"/>
    </location>
</feature>
<dbReference type="InterPro" id="IPR005135">
    <property type="entry name" value="Endo/exonuclease/phosphatase"/>
</dbReference>
<dbReference type="InterPro" id="IPR043128">
    <property type="entry name" value="Rev_trsase/Diguanyl_cyclase"/>
</dbReference>
<dbReference type="GO" id="GO:0003824">
    <property type="term" value="F:catalytic activity"/>
    <property type="evidence" value="ECO:0007669"/>
    <property type="project" value="InterPro"/>
</dbReference>